<proteinExistence type="predicted"/>
<dbReference type="AlphaFoldDB" id="A0A218WHE8"/>
<accession>A0A218WHE8</accession>
<comment type="caution">
    <text evidence="1">The sequence shown here is derived from an EMBL/GenBank/DDBJ whole genome shotgun (WGS) entry which is preliminary data.</text>
</comment>
<name>A0A218WHE8_PUNGR</name>
<protein>
    <submittedName>
        <fullName evidence="1">Uncharacterized protein</fullName>
    </submittedName>
</protein>
<evidence type="ECO:0000313" key="2">
    <source>
        <dbReference type="Proteomes" id="UP000197138"/>
    </source>
</evidence>
<evidence type="ECO:0000313" key="1">
    <source>
        <dbReference type="EMBL" id="OWM71928.1"/>
    </source>
</evidence>
<organism evidence="1 2">
    <name type="scientific">Punica granatum</name>
    <name type="common">Pomegranate</name>
    <dbReference type="NCBI Taxonomy" id="22663"/>
    <lineage>
        <taxon>Eukaryota</taxon>
        <taxon>Viridiplantae</taxon>
        <taxon>Streptophyta</taxon>
        <taxon>Embryophyta</taxon>
        <taxon>Tracheophyta</taxon>
        <taxon>Spermatophyta</taxon>
        <taxon>Magnoliopsida</taxon>
        <taxon>eudicotyledons</taxon>
        <taxon>Gunneridae</taxon>
        <taxon>Pentapetalae</taxon>
        <taxon>rosids</taxon>
        <taxon>malvids</taxon>
        <taxon>Myrtales</taxon>
        <taxon>Lythraceae</taxon>
        <taxon>Punica</taxon>
    </lineage>
</organism>
<gene>
    <name evidence="1" type="ORF">CDL15_Pgr017811</name>
</gene>
<sequence length="112" mass="11641">MVSGEYPSSSFQSKELRREPSIRCNILMAKGRPGHILWPPPNGTSSKLCPLTSMSSPKNLPGINSSGFFHMAGSLPMVQEGVASNLHASPGLMVKAAVGPAGASGRSPSLLP</sequence>
<dbReference type="Proteomes" id="UP000197138">
    <property type="component" value="Unassembled WGS sequence"/>
</dbReference>
<reference evidence="2" key="1">
    <citation type="journal article" date="2017" name="Plant J.">
        <title>The pomegranate (Punica granatum L.) genome and the genomics of punicalagin biosynthesis.</title>
        <authorList>
            <person name="Qin G."/>
            <person name="Xu C."/>
            <person name="Ming R."/>
            <person name="Tang H."/>
            <person name="Guyot R."/>
            <person name="Kramer E.M."/>
            <person name="Hu Y."/>
            <person name="Yi X."/>
            <person name="Qi Y."/>
            <person name="Xu X."/>
            <person name="Gao Z."/>
            <person name="Pan H."/>
            <person name="Jian J."/>
            <person name="Tian Y."/>
            <person name="Yue Z."/>
            <person name="Xu Y."/>
        </authorList>
    </citation>
    <scope>NUCLEOTIDE SEQUENCE [LARGE SCALE GENOMIC DNA]</scope>
    <source>
        <strain evidence="2">cv. Dabenzi</strain>
    </source>
</reference>
<dbReference type="EMBL" id="MTKT01004293">
    <property type="protein sequence ID" value="OWM71928.1"/>
    <property type="molecule type" value="Genomic_DNA"/>
</dbReference>